<organism evidence="1">
    <name type="scientific">marine sediment metagenome</name>
    <dbReference type="NCBI Taxonomy" id="412755"/>
    <lineage>
        <taxon>unclassified sequences</taxon>
        <taxon>metagenomes</taxon>
        <taxon>ecological metagenomes</taxon>
    </lineage>
</organism>
<feature type="non-terminal residue" evidence="1">
    <location>
        <position position="1"/>
    </location>
</feature>
<sequence>FIGGLFDCRVAALANCFPMIPSGKAHNEMLLGEETSDEDVATAIDEEGKVLV</sequence>
<dbReference type="AlphaFoldDB" id="X1ABV5"/>
<accession>X1ABV5</accession>
<name>X1ABV5_9ZZZZ</name>
<dbReference type="EMBL" id="BART01004377">
    <property type="protein sequence ID" value="GAG70173.1"/>
    <property type="molecule type" value="Genomic_DNA"/>
</dbReference>
<protein>
    <submittedName>
        <fullName evidence="1">Uncharacterized protein</fullName>
    </submittedName>
</protein>
<gene>
    <name evidence="1" type="ORF">S01H4_11039</name>
</gene>
<evidence type="ECO:0000313" key="1">
    <source>
        <dbReference type="EMBL" id="GAG70173.1"/>
    </source>
</evidence>
<proteinExistence type="predicted"/>
<reference evidence="1" key="1">
    <citation type="journal article" date="2014" name="Front. Microbiol.">
        <title>High frequency of phylogenetically diverse reductive dehalogenase-homologous genes in deep subseafloor sedimentary metagenomes.</title>
        <authorList>
            <person name="Kawai M."/>
            <person name="Futagami T."/>
            <person name="Toyoda A."/>
            <person name="Takaki Y."/>
            <person name="Nishi S."/>
            <person name="Hori S."/>
            <person name="Arai W."/>
            <person name="Tsubouchi T."/>
            <person name="Morono Y."/>
            <person name="Uchiyama I."/>
            <person name="Ito T."/>
            <person name="Fujiyama A."/>
            <person name="Inagaki F."/>
            <person name="Takami H."/>
        </authorList>
    </citation>
    <scope>NUCLEOTIDE SEQUENCE</scope>
    <source>
        <strain evidence="1">Expedition CK06-06</strain>
    </source>
</reference>
<comment type="caution">
    <text evidence="1">The sequence shown here is derived from an EMBL/GenBank/DDBJ whole genome shotgun (WGS) entry which is preliminary data.</text>
</comment>